<dbReference type="AlphaFoldDB" id="P91403"/>
<dbReference type="InParanoid" id="P91403"/>
<dbReference type="Bgee" id="WBGene00019992">
    <property type="expression patterns" value="Expressed in multicellular organism and 1 other cell type or tissue"/>
</dbReference>
<dbReference type="AGR" id="WB:WBGene00019992"/>
<dbReference type="HOGENOM" id="CLU_3070692_0_0_1"/>
<feature type="transmembrane region" description="Helical" evidence="1">
    <location>
        <begin position="20"/>
        <end position="39"/>
    </location>
</feature>
<keyword evidence="1" id="KW-1133">Transmembrane helix</keyword>
<keyword evidence="1" id="KW-0812">Transmembrane</keyword>
<dbReference type="WormBase" id="R10A10.1">
    <property type="protein sequence ID" value="CE53998"/>
    <property type="gene ID" value="WBGene00019992"/>
</dbReference>
<name>P91403_CAEEL</name>
<dbReference type="PaxDb" id="6239-R10A10.1"/>
<reference evidence="2 3" key="1">
    <citation type="journal article" date="1998" name="Science">
        <title>Genome sequence of the nematode C. elegans: a platform for investigating biology.</title>
        <authorList>
            <consortium name="The C. elegans sequencing consortium"/>
            <person name="Sulson J.E."/>
            <person name="Waterston R."/>
        </authorList>
    </citation>
    <scope>NUCLEOTIDE SEQUENCE [LARGE SCALE GENOMIC DNA]</scope>
    <source>
        <strain evidence="2 3">Bristol N2</strain>
    </source>
</reference>
<proteinExistence type="predicted"/>
<evidence type="ECO:0000313" key="2">
    <source>
        <dbReference type="EMBL" id="CCD70775.2"/>
    </source>
</evidence>
<accession>P91403</accession>
<dbReference type="STRING" id="6239.R10A10.1.1"/>
<keyword evidence="3" id="KW-1185">Reference proteome</keyword>
<dbReference type="PIR" id="T29619">
    <property type="entry name" value="T29619"/>
</dbReference>
<organism evidence="2 3">
    <name type="scientific">Caenorhabditis elegans</name>
    <dbReference type="NCBI Taxonomy" id="6239"/>
    <lineage>
        <taxon>Eukaryota</taxon>
        <taxon>Metazoa</taxon>
        <taxon>Ecdysozoa</taxon>
        <taxon>Nematoda</taxon>
        <taxon>Chromadorea</taxon>
        <taxon>Rhabditida</taxon>
        <taxon>Rhabditina</taxon>
        <taxon>Rhabditomorpha</taxon>
        <taxon>Rhabditoidea</taxon>
        <taxon>Rhabditidae</taxon>
        <taxon>Peloderinae</taxon>
        <taxon>Caenorhabditis</taxon>
    </lineage>
</organism>
<dbReference type="EMBL" id="BX284601">
    <property type="protein sequence ID" value="CCD70775.2"/>
    <property type="molecule type" value="Genomic_DNA"/>
</dbReference>
<gene>
    <name evidence="2" type="ORF">CELE_R10A10.1</name>
    <name evidence="2 4" type="ORF">R10A10.1</name>
</gene>
<feature type="transmembrane region" description="Helical" evidence="1">
    <location>
        <begin position="59"/>
        <end position="81"/>
    </location>
</feature>
<sequence>MNETNLKFKFKKKKDKKIKLQSFFPQFILSLLDFSYFFTTQLQISLFFGNRDLFMFFSNSGYSILSEFSDFLIIHFFQLFNRTSKSLQLHR</sequence>
<dbReference type="Proteomes" id="UP000001940">
    <property type="component" value="Chromosome I"/>
</dbReference>
<keyword evidence="1" id="KW-0472">Membrane</keyword>
<evidence type="ECO:0000313" key="3">
    <source>
        <dbReference type="Proteomes" id="UP000001940"/>
    </source>
</evidence>
<dbReference type="UCSC" id="R10A10.1">
    <property type="organism name" value="c. elegans"/>
</dbReference>
<protein>
    <submittedName>
        <fullName evidence="2">Uncharacterized protein</fullName>
    </submittedName>
</protein>
<evidence type="ECO:0000256" key="1">
    <source>
        <dbReference type="SAM" id="Phobius"/>
    </source>
</evidence>
<evidence type="ECO:0000313" key="4">
    <source>
        <dbReference type="WormBase" id="R10A10.1"/>
    </source>
</evidence>